<evidence type="ECO:0000313" key="1">
    <source>
        <dbReference type="EMBL" id="OZI56763.1"/>
    </source>
</evidence>
<gene>
    <name evidence="1" type="ORF">CAL20_15295</name>
</gene>
<sequence>MSGDDLLIQDARIKLNLFSRRLAARGSESDWLTPFSGPPEAISKLWRVPIRPPFMGGFAFQRQE</sequence>
<keyword evidence="2" id="KW-1185">Reference proteome</keyword>
<organism evidence="1 2">
    <name type="scientific">Bordetella genomosp. 4</name>
    <dbReference type="NCBI Taxonomy" id="463044"/>
    <lineage>
        <taxon>Bacteria</taxon>
        <taxon>Pseudomonadati</taxon>
        <taxon>Pseudomonadota</taxon>
        <taxon>Betaproteobacteria</taxon>
        <taxon>Burkholderiales</taxon>
        <taxon>Alcaligenaceae</taxon>
        <taxon>Bordetella</taxon>
    </lineage>
</organism>
<proteinExistence type="predicted"/>
<dbReference type="AlphaFoldDB" id="A0A261U7D7"/>
<dbReference type="EMBL" id="NEVQ01000013">
    <property type="protein sequence ID" value="OZI56763.1"/>
    <property type="molecule type" value="Genomic_DNA"/>
</dbReference>
<name>A0A261U7D7_9BORD</name>
<evidence type="ECO:0000313" key="2">
    <source>
        <dbReference type="Proteomes" id="UP000216885"/>
    </source>
</evidence>
<reference evidence="1 2" key="1">
    <citation type="submission" date="2017-05" db="EMBL/GenBank/DDBJ databases">
        <title>Complete and WGS of Bordetella genogroups.</title>
        <authorList>
            <person name="Spilker T."/>
            <person name="LiPuma J."/>
        </authorList>
    </citation>
    <scope>NUCLEOTIDE SEQUENCE [LARGE SCALE GENOMIC DNA]</scope>
    <source>
        <strain evidence="1 2">AU9919</strain>
    </source>
</reference>
<protein>
    <submittedName>
        <fullName evidence="1">Uncharacterized protein</fullName>
    </submittedName>
</protein>
<dbReference type="Proteomes" id="UP000216885">
    <property type="component" value="Unassembled WGS sequence"/>
</dbReference>
<accession>A0A261U7D7</accession>
<comment type="caution">
    <text evidence="1">The sequence shown here is derived from an EMBL/GenBank/DDBJ whole genome shotgun (WGS) entry which is preliminary data.</text>
</comment>